<sequence length="218" mass="23878">MPDPLPRPNPLNTSYNPVIHSAYNLCLDLEEREAQATQHGRLSPLISVRFLGYLIVEATTKAGQLEISTEIIGTVGDQALQALANVYKDHFICCFYSAKGRTPTSSLHPSAPSFDAQKQAYRLLLVPTPHSHQAAKAKALERDHYRCVLTGKIDSSSALAGLVDDDDGASSHTDTHAAYIFDRLTNEDLGVPKKADYVASEAGRMERFLGFPFAQLHV</sequence>
<gene>
    <name evidence="1" type="ORF">D9615_000677</name>
</gene>
<dbReference type="AlphaFoldDB" id="A0A8H5HSI4"/>
<comment type="caution">
    <text evidence="1">The sequence shown here is derived from an EMBL/GenBank/DDBJ whole genome shotgun (WGS) entry which is preliminary data.</text>
</comment>
<evidence type="ECO:0000313" key="1">
    <source>
        <dbReference type="EMBL" id="KAF5388436.1"/>
    </source>
</evidence>
<organism evidence="1 2">
    <name type="scientific">Tricholomella constricta</name>
    <dbReference type="NCBI Taxonomy" id="117010"/>
    <lineage>
        <taxon>Eukaryota</taxon>
        <taxon>Fungi</taxon>
        <taxon>Dikarya</taxon>
        <taxon>Basidiomycota</taxon>
        <taxon>Agaricomycotina</taxon>
        <taxon>Agaricomycetes</taxon>
        <taxon>Agaricomycetidae</taxon>
        <taxon>Agaricales</taxon>
        <taxon>Tricholomatineae</taxon>
        <taxon>Lyophyllaceae</taxon>
        <taxon>Tricholomella</taxon>
    </lineage>
</organism>
<dbReference type="OrthoDB" id="2104739at2759"/>
<dbReference type="EMBL" id="JAACJP010000001">
    <property type="protein sequence ID" value="KAF5388436.1"/>
    <property type="molecule type" value="Genomic_DNA"/>
</dbReference>
<accession>A0A8H5HSI4</accession>
<dbReference type="Proteomes" id="UP000565441">
    <property type="component" value="Unassembled WGS sequence"/>
</dbReference>
<reference evidence="1 2" key="1">
    <citation type="journal article" date="2020" name="ISME J.">
        <title>Uncovering the hidden diversity of litter-decomposition mechanisms in mushroom-forming fungi.</title>
        <authorList>
            <person name="Floudas D."/>
            <person name="Bentzer J."/>
            <person name="Ahren D."/>
            <person name="Johansson T."/>
            <person name="Persson P."/>
            <person name="Tunlid A."/>
        </authorList>
    </citation>
    <scope>NUCLEOTIDE SEQUENCE [LARGE SCALE GENOMIC DNA]</scope>
    <source>
        <strain evidence="1 2">CBS 661.87</strain>
    </source>
</reference>
<evidence type="ECO:0000313" key="2">
    <source>
        <dbReference type="Proteomes" id="UP000565441"/>
    </source>
</evidence>
<proteinExistence type="predicted"/>
<protein>
    <submittedName>
        <fullName evidence="1">Uncharacterized protein</fullName>
    </submittedName>
</protein>
<name>A0A8H5HSI4_9AGAR</name>
<keyword evidence="2" id="KW-1185">Reference proteome</keyword>